<organism evidence="2">
    <name type="scientific">Pseudarthrobacter sulfonivorans</name>
    <dbReference type="NCBI Taxonomy" id="121292"/>
    <lineage>
        <taxon>Bacteria</taxon>
        <taxon>Bacillati</taxon>
        <taxon>Actinomycetota</taxon>
        <taxon>Actinomycetes</taxon>
        <taxon>Micrococcales</taxon>
        <taxon>Micrococcaceae</taxon>
        <taxon>Pseudarthrobacter</taxon>
    </lineage>
</organism>
<dbReference type="AlphaFoldDB" id="A0A0U3PBP9"/>
<accession>A0A0U3PBP9</accession>
<gene>
    <name evidence="2" type="ORF">AU252_11775</name>
</gene>
<protein>
    <submittedName>
        <fullName evidence="2">Uncharacterized protein</fullName>
    </submittedName>
</protein>
<feature type="region of interest" description="Disordered" evidence="1">
    <location>
        <begin position="1"/>
        <end position="85"/>
    </location>
</feature>
<sequence>MQGGGAKMLRQLVTPASTGTAHNVTAKTRAQAPVNERPRKFPMTRLSRRRRRYGSTAGSRKNALVTEHDDDGSAAGRAGCYVFGE</sequence>
<evidence type="ECO:0000256" key="1">
    <source>
        <dbReference type="SAM" id="MobiDB-lite"/>
    </source>
</evidence>
<name>A0A0U3PBP9_9MICC</name>
<dbReference type="Proteomes" id="UP000065151">
    <property type="component" value="Chromosome"/>
</dbReference>
<dbReference type="STRING" id="121292.AU252_11775"/>
<feature type="compositionally biased region" description="Polar residues" evidence="1">
    <location>
        <begin position="14"/>
        <end position="28"/>
    </location>
</feature>
<proteinExistence type="predicted"/>
<evidence type="ECO:0000313" key="3">
    <source>
        <dbReference type="Proteomes" id="UP000065151"/>
    </source>
</evidence>
<dbReference type="EMBL" id="CP013747">
    <property type="protein sequence ID" value="ALV41747.1"/>
    <property type="molecule type" value="Genomic_DNA"/>
</dbReference>
<feature type="compositionally biased region" description="Basic residues" evidence="1">
    <location>
        <begin position="40"/>
        <end position="53"/>
    </location>
</feature>
<dbReference type="KEGG" id="psul:AU252_11775"/>
<reference evidence="2 3" key="1">
    <citation type="submission" date="2015-12" db="EMBL/GenBank/DDBJ databases">
        <authorList>
            <person name="Shamseldin A."/>
            <person name="Moawad H."/>
            <person name="Abd El-Rahim W.M."/>
            <person name="Sadowsky M.J."/>
        </authorList>
    </citation>
    <scope>NUCLEOTIDE SEQUENCE [LARGE SCALE GENOMIC DNA]</scope>
    <source>
        <strain evidence="2 3">Ar51</strain>
    </source>
</reference>
<evidence type="ECO:0000313" key="2">
    <source>
        <dbReference type="EMBL" id="ALV41747.1"/>
    </source>
</evidence>